<organism evidence="1 2">
    <name type="scientific">Capnocytophaga canimorsus</name>
    <dbReference type="NCBI Taxonomy" id="28188"/>
    <lineage>
        <taxon>Bacteria</taxon>
        <taxon>Pseudomonadati</taxon>
        <taxon>Bacteroidota</taxon>
        <taxon>Flavobacteriia</taxon>
        <taxon>Flavobacteriales</taxon>
        <taxon>Flavobacteriaceae</taxon>
        <taxon>Capnocytophaga</taxon>
    </lineage>
</organism>
<name>A0A0B7IIT6_9FLAO</name>
<protein>
    <submittedName>
        <fullName evidence="1">Uncharacterized protein</fullName>
    </submittedName>
</protein>
<evidence type="ECO:0000313" key="2">
    <source>
        <dbReference type="Proteomes" id="UP000039370"/>
    </source>
</evidence>
<gene>
    <name evidence="1" type="ORF">CCAN11_2350040</name>
</gene>
<dbReference type="AlphaFoldDB" id="A0A0B7IIT6"/>
<dbReference type="EMBL" id="CDOK01000152">
    <property type="protein sequence ID" value="CEN51781.1"/>
    <property type="molecule type" value="Genomic_DNA"/>
</dbReference>
<reference evidence="2" key="1">
    <citation type="submission" date="2015-01" db="EMBL/GenBank/DDBJ databases">
        <authorList>
            <person name="MANFREDI Pablo"/>
        </authorList>
    </citation>
    <scope>NUCLEOTIDE SEQUENCE [LARGE SCALE GENOMIC DNA]</scope>
    <source>
        <strain evidence="2">Cc11</strain>
    </source>
</reference>
<proteinExistence type="predicted"/>
<evidence type="ECO:0000313" key="1">
    <source>
        <dbReference type="EMBL" id="CEN51781.1"/>
    </source>
</evidence>
<dbReference type="Proteomes" id="UP000039370">
    <property type="component" value="Unassembled WGS sequence"/>
</dbReference>
<sequence>MCNEIKAYLKRKVNMPFVLFFKVYLVYAQKIIHHRSTLS</sequence>
<accession>A0A0B7IIT6</accession>